<dbReference type="PIRSF" id="PIRSF021350">
    <property type="entry name" value="UCP021350"/>
    <property type="match status" value="1"/>
</dbReference>
<dbReference type="EMBL" id="AFVQ02000058">
    <property type="protein sequence ID" value="KLI03043.1"/>
    <property type="molecule type" value="Genomic_DNA"/>
</dbReference>
<dbReference type="Gene3D" id="1.10.10.1390">
    <property type="entry name" value="ATP-dependent DNA helicase RecQ"/>
    <property type="match status" value="1"/>
</dbReference>
<dbReference type="RefSeq" id="WP_010024373.1">
    <property type="nucleotide sequence ID" value="NZ_AFVQ02000058.1"/>
</dbReference>
<evidence type="ECO:0000259" key="1">
    <source>
        <dbReference type="Pfam" id="PF14493"/>
    </source>
</evidence>
<name>A0A0U1QQG0_9BACL</name>
<reference evidence="2 3" key="1">
    <citation type="journal article" date="2011" name="J. Bacteriol.">
        <title>Draft genome sequence of Sporolactobacillus inulinus strain CASD, an efficient D-lactic acid-producing bacterium with high-concentration lactate tolerance capability.</title>
        <authorList>
            <person name="Yu B."/>
            <person name="Su F."/>
            <person name="Wang L."/>
            <person name="Xu K."/>
            <person name="Zhao B."/>
            <person name="Xu P."/>
        </authorList>
    </citation>
    <scope>NUCLEOTIDE SEQUENCE [LARGE SCALE GENOMIC DNA]</scope>
    <source>
        <strain evidence="2 3">CASD</strain>
    </source>
</reference>
<protein>
    <recommendedName>
        <fullName evidence="1">Helicase Helix-turn-helix domain-containing protein</fullName>
    </recommendedName>
</protein>
<dbReference type="STRING" id="1069536.SINU_04930"/>
<keyword evidence="3" id="KW-1185">Reference proteome</keyword>
<accession>A0A0U1QQG0</accession>
<dbReference type="Proteomes" id="UP000035553">
    <property type="component" value="Unassembled WGS sequence"/>
</dbReference>
<evidence type="ECO:0000313" key="3">
    <source>
        <dbReference type="Proteomes" id="UP000035553"/>
    </source>
</evidence>
<evidence type="ECO:0000313" key="2">
    <source>
        <dbReference type="EMBL" id="KLI03043.1"/>
    </source>
</evidence>
<dbReference type="Pfam" id="PF14493">
    <property type="entry name" value="HTH_40"/>
    <property type="match status" value="1"/>
</dbReference>
<dbReference type="InterPro" id="IPR008308">
    <property type="entry name" value="YpbB-like"/>
</dbReference>
<dbReference type="InterPro" id="IPR029491">
    <property type="entry name" value="Helicase_HTH"/>
</dbReference>
<organism evidence="2 3">
    <name type="scientific">Sporolactobacillus inulinus CASD</name>
    <dbReference type="NCBI Taxonomy" id="1069536"/>
    <lineage>
        <taxon>Bacteria</taxon>
        <taxon>Bacillati</taxon>
        <taxon>Bacillota</taxon>
        <taxon>Bacilli</taxon>
        <taxon>Bacillales</taxon>
        <taxon>Sporolactobacillaceae</taxon>
        <taxon>Sporolactobacillus</taxon>
    </lineage>
</organism>
<proteinExistence type="predicted"/>
<sequence>MYQDALLLYLVQKFCGERTCSGIYHLLKGKKSSQSVQDSYLFHVAPFFHSCSELSRSCFDARIEHLQRAQLIKPIDAECTRFVLTEDGVKLLDVFPENRLIPDGLKIIDQINEEGRFWLKLQLLVQTVSALCQGQSAFLPVVRQPEISEHVRRLILSGPPTRDQLGRIVFNELYQLFLTMPDDEANSLSALLSGWKASGLTLDQMAEASRRDALECSILFKSALRRMMNLFVGSPDQFPFLSRLLIGRQSSLSKTAETTRKLLQTGLTLHDIASKRHLAVSTIEDHLVELTLKKVNHWLSDYLSTACEQQIMNVADHLKTRQLKPIKNHLGERVSYFQIRLALAKNAVSGRKVVRINEQ</sequence>
<dbReference type="AlphaFoldDB" id="A0A0U1QQG0"/>
<comment type="caution">
    <text evidence="2">The sequence shown here is derived from an EMBL/GenBank/DDBJ whole genome shotgun (WGS) entry which is preliminary data.</text>
</comment>
<feature type="domain" description="Helicase Helix-turn-helix" evidence="1">
    <location>
        <begin position="255"/>
        <end position="343"/>
    </location>
</feature>
<gene>
    <name evidence="2" type="ORF">SINU_04930</name>
</gene>